<keyword evidence="6" id="KW-0239">DNA-directed DNA polymerase</keyword>
<comment type="catalytic activity">
    <reaction evidence="8">
        <text>DNA(n) + a 2'-deoxyribonucleoside 5'-triphosphate = DNA(n+1) + diphosphate</text>
        <dbReference type="Rhea" id="RHEA:22508"/>
        <dbReference type="Rhea" id="RHEA-COMP:17339"/>
        <dbReference type="Rhea" id="RHEA-COMP:17340"/>
        <dbReference type="ChEBI" id="CHEBI:33019"/>
        <dbReference type="ChEBI" id="CHEBI:61560"/>
        <dbReference type="ChEBI" id="CHEBI:173112"/>
        <dbReference type="EC" id="2.7.7.7"/>
    </reaction>
</comment>
<evidence type="ECO:0000259" key="10">
    <source>
        <dbReference type="Pfam" id="PF06144"/>
    </source>
</evidence>
<dbReference type="Gene3D" id="1.20.272.10">
    <property type="match status" value="1"/>
</dbReference>
<dbReference type="CDD" id="cd18138">
    <property type="entry name" value="HLD_clamp_pol_III_delta"/>
    <property type="match status" value="1"/>
</dbReference>
<keyword evidence="3" id="KW-0808">Transferase</keyword>
<evidence type="ECO:0000256" key="4">
    <source>
        <dbReference type="ARBA" id="ARBA00022695"/>
    </source>
</evidence>
<evidence type="ECO:0000256" key="1">
    <source>
        <dbReference type="ARBA" id="ARBA00012417"/>
    </source>
</evidence>
<organism evidence="12">
    <name type="scientific">Candidatus Kentrum sp. SD</name>
    <dbReference type="NCBI Taxonomy" id="2126332"/>
    <lineage>
        <taxon>Bacteria</taxon>
        <taxon>Pseudomonadati</taxon>
        <taxon>Pseudomonadota</taxon>
        <taxon>Gammaproteobacteria</taxon>
        <taxon>Candidatus Kentrum</taxon>
    </lineage>
</organism>
<sequence>MQLKLEQLSTHLRRGLVSTYVISGDESLQLIEAGDVIRRSAWDVGFTERIVFHADNRFDWGIVGQCIDSLSLFAEKRLLDIRLPSGKIGPEGTEVLVRYASRSNSDQIVLVSTGQLNARQRNAKWYKSLEKAGVAITIWPVNSRDLPRWINTRARDRGMRITTEAAEMLADRVEGNLFACAQEIEKFILLFGDAREIDVRDVLECVMDNAHFDTFSLVDSTLMGNASHTVRILLRLAEEDTDPLPILGVLAWEIREVARVSGDVARGARLEQAIGRQSVWYRRRKAVESALRRHDWTAWIKMLRAAEDVDRIIKGVKKGDPWTGLLGLALRIVGVKLDSTSALAFDESGISEKSVQSTKSPKP</sequence>
<dbReference type="GO" id="GO:0009360">
    <property type="term" value="C:DNA polymerase III complex"/>
    <property type="evidence" value="ECO:0007669"/>
    <property type="project" value="UniProtKB-UniRule"/>
</dbReference>
<evidence type="ECO:0000313" key="12">
    <source>
        <dbReference type="EMBL" id="VFK40369.1"/>
    </source>
</evidence>
<dbReference type="InterPro" id="IPR008921">
    <property type="entry name" value="DNA_pol3_clamp-load_cplx_C"/>
</dbReference>
<accession>A0A450YFR1</accession>
<reference evidence="12" key="1">
    <citation type="submission" date="2019-02" db="EMBL/GenBank/DDBJ databases">
        <authorList>
            <person name="Gruber-Vodicka R. H."/>
            <person name="Seah K. B. B."/>
        </authorList>
    </citation>
    <scope>NUCLEOTIDE SEQUENCE</scope>
    <source>
        <strain evidence="12">BECK_S1320</strain>
        <strain evidence="11">BECK_S1321</strain>
    </source>
</reference>
<dbReference type="EMBL" id="CAADFR010000005">
    <property type="protein sequence ID" value="VFK36771.1"/>
    <property type="molecule type" value="Genomic_DNA"/>
</dbReference>
<comment type="similarity">
    <text evidence="7">Belongs to the DNA polymerase HolA subunit family.</text>
</comment>
<dbReference type="SUPFAM" id="SSF52540">
    <property type="entry name" value="P-loop containing nucleoside triphosphate hydrolases"/>
    <property type="match status" value="1"/>
</dbReference>
<dbReference type="EMBL" id="CAADFU010000006">
    <property type="protein sequence ID" value="VFK40369.1"/>
    <property type="molecule type" value="Genomic_DNA"/>
</dbReference>
<dbReference type="GO" id="GO:0003887">
    <property type="term" value="F:DNA-directed DNA polymerase activity"/>
    <property type="evidence" value="ECO:0007669"/>
    <property type="project" value="UniProtKB-UniRule"/>
</dbReference>
<evidence type="ECO:0000256" key="2">
    <source>
        <dbReference type="ARBA" id="ARBA00017703"/>
    </source>
</evidence>
<keyword evidence="4" id="KW-0548">Nucleotidyltransferase</keyword>
<dbReference type="AlphaFoldDB" id="A0A450YFR1"/>
<keyword evidence="5" id="KW-0235">DNA replication</keyword>
<dbReference type="Gene3D" id="1.10.8.60">
    <property type="match status" value="1"/>
</dbReference>
<dbReference type="InterPro" id="IPR005790">
    <property type="entry name" value="DNA_polIII_delta"/>
</dbReference>
<evidence type="ECO:0000256" key="3">
    <source>
        <dbReference type="ARBA" id="ARBA00022679"/>
    </source>
</evidence>
<dbReference type="Gene3D" id="3.40.50.300">
    <property type="entry name" value="P-loop containing nucleotide triphosphate hydrolases"/>
    <property type="match status" value="1"/>
</dbReference>
<evidence type="ECO:0000256" key="7">
    <source>
        <dbReference type="ARBA" id="ARBA00034754"/>
    </source>
</evidence>
<evidence type="ECO:0000256" key="5">
    <source>
        <dbReference type="ARBA" id="ARBA00022705"/>
    </source>
</evidence>
<dbReference type="InterPro" id="IPR010372">
    <property type="entry name" value="DNA_pol3_delta_N"/>
</dbReference>
<feature type="domain" description="DNA polymerase III delta N-terminal" evidence="10">
    <location>
        <begin position="20"/>
        <end position="134"/>
    </location>
</feature>
<proteinExistence type="inferred from homology"/>
<dbReference type="GO" id="GO:0006261">
    <property type="term" value="P:DNA-templated DNA replication"/>
    <property type="evidence" value="ECO:0007669"/>
    <property type="project" value="TreeGrafter"/>
</dbReference>
<evidence type="ECO:0000256" key="6">
    <source>
        <dbReference type="ARBA" id="ARBA00022932"/>
    </source>
</evidence>
<name>A0A450YFR1_9GAMM</name>
<dbReference type="PANTHER" id="PTHR34388">
    <property type="entry name" value="DNA POLYMERASE III SUBUNIT DELTA"/>
    <property type="match status" value="1"/>
</dbReference>
<dbReference type="EC" id="2.7.7.7" evidence="1 9"/>
<gene>
    <name evidence="12" type="ORF">BECKSD772E_GA0070983_100619</name>
    <name evidence="11" type="ORF">BECKSD772F_GA0070984_100519</name>
</gene>
<evidence type="ECO:0000313" key="11">
    <source>
        <dbReference type="EMBL" id="VFK36771.1"/>
    </source>
</evidence>
<dbReference type="PANTHER" id="PTHR34388:SF1">
    <property type="entry name" value="DNA POLYMERASE III SUBUNIT DELTA"/>
    <property type="match status" value="1"/>
</dbReference>
<protein>
    <recommendedName>
        <fullName evidence="2 9">DNA polymerase III subunit delta</fullName>
        <ecNumber evidence="1 9">2.7.7.7</ecNumber>
    </recommendedName>
</protein>
<dbReference type="SUPFAM" id="SSF48019">
    <property type="entry name" value="post-AAA+ oligomerization domain-like"/>
    <property type="match status" value="1"/>
</dbReference>
<dbReference type="NCBIfam" id="TIGR01128">
    <property type="entry name" value="holA"/>
    <property type="match status" value="1"/>
</dbReference>
<evidence type="ECO:0000256" key="9">
    <source>
        <dbReference type="NCBIfam" id="TIGR01128"/>
    </source>
</evidence>
<dbReference type="GO" id="GO:0003677">
    <property type="term" value="F:DNA binding"/>
    <property type="evidence" value="ECO:0007669"/>
    <property type="project" value="InterPro"/>
</dbReference>
<evidence type="ECO:0000256" key="8">
    <source>
        <dbReference type="ARBA" id="ARBA00049244"/>
    </source>
</evidence>
<dbReference type="InterPro" id="IPR027417">
    <property type="entry name" value="P-loop_NTPase"/>
</dbReference>
<dbReference type="Pfam" id="PF06144">
    <property type="entry name" value="DNA_pol3_delta"/>
    <property type="match status" value="1"/>
</dbReference>